<dbReference type="AlphaFoldDB" id="A0A556VAV0"/>
<dbReference type="EMBL" id="VCAZ01000199">
    <property type="protein sequence ID" value="TTG02109.1"/>
    <property type="molecule type" value="Genomic_DNA"/>
</dbReference>
<evidence type="ECO:0000313" key="2">
    <source>
        <dbReference type="Proteomes" id="UP000319801"/>
    </source>
</evidence>
<evidence type="ECO:0000313" key="1">
    <source>
        <dbReference type="EMBL" id="TTG02109.1"/>
    </source>
</evidence>
<sequence>MGCPPFTCHPHLPFAGVVTSASEQLLCTPVPASAGAGCFKAAPESTEPGVSRTGLAKQGFSLSGSASTDFPGTSSAQLGLAGARSAKQCCSRVVIAPVVF</sequence>
<reference evidence="1 2" key="1">
    <citation type="journal article" date="2019" name="Genome Biol. Evol.">
        <title>Whole-Genome Sequencing of the Giant Devil Catfish, Bagarius yarrelli.</title>
        <authorList>
            <person name="Jiang W."/>
            <person name="Lv Y."/>
            <person name="Cheng L."/>
            <person name="Yang K."/>
            <person name="Chao B."/>
            <person name="Wang X."/>
            <person name="Li Y."/>
            <person name="Pan X."/>
            <person name="You X."/>
            <person name="Zhang Y."/>
            <person name="Yang J."/>
            <person name="Li J."/>
            <person name="Zhang X."/>
            <person name="Liu S."/>
            <person name="Sun C."/>
            <person name="Yang J."/>
            <person name="Shi Q."/>
        </authorList>
    </citation>
    <scope>NUCLEOTIDE SEQUENCE [LARGE SCALE GENOMIC DNA]</scope>
    <source>
        <strain evidence="1">JWS20170419001</strain>
        <tissue evidence="1">Muscle</tissue>
    </source>
</reference>
<name>A0A556VAV0_BAGYA</name>
<protein>
    <submittedName>
        <fullName evidence="1">Uncharacterized protein</fullName>
    </submittedName>
</protein>
<comment type="caution">
    <text evidence="1">The sequence shown here is derived from an EMBL/GenBank/DDBJ whole genome shotgun (WGS) entry which is preliminary data.</text>
</comment>
<accession>A0A556VAV0</accession>
<keyword evidence="2" id="KW-1185">Reference proteome</keyword>
<gene>
    <name evidence="1" type="ORF">Baya_15045</name>
</gene>
<proteinExistence type="predicted"/>
<organism evidence="1 2">
    <name type="scientific">Bagarius yarrelli</name>
    <name type="common">Goonch</name>
    <name type="synonym">Bagrus yarrelli</name>
    <dbReference type="NCBI Taxonomy" id="175774"/>
    <lineage>
        <taxon>Eukaryota</taxon>
        <taxon>Metazoa</taxon>
        <taxon>Chordata</taxon>
        <taxon>Craniata</taxon>
        <taxon>Vertebrata</taxon>
        <taxon>Euteleostomi</taxon>
        <taxon>Actinopterygii</taxon>
        <taxon>Neopterygii</taxon>
        <taxon>Teleostei</taxon>
        <taxon>Ostariophysi</taxon>
        <taxon>Siluriformes</taxon>
        <taxon>Sisoridae</taxon>
        <taxon>Sisorinae</taxon>
        <taxon>Bagarius</taxon>
    </lineage>
</organism>
<dbReference type="Proteomes" id="UP000319801">
    <property type="component" value="Unassembled WGS sequence"/>
</dbReference>